<feature type="compositionally biased region" description="Low complexity" evidence="1">
    <location>
        <begin position="1"/>
        <end position="15"/>
    </location>
</feature>
<protein>
    <submittedName>
        <fullName evidence="2">Uncharacterized protein</fullName>
    </submittedName>
</protein>
<dbReference type="EMBL" id="CADCVO010000176">
    <property type="protein sequence ID" value="CAA9480620.1"/>
    <property type="molecule type" value="Genomic_DNA"/>
</dbReference>
<sequence length="249" mass="26074">EAAAPARAALPALARRPGRGDPGPGGGGARARHAGRRAPARGVGPGARRAPRARPALPRQRGRPARPRPARPPAHRGGLRRPALRLPGLRAQHGAAERRGHPSRCASRACGGARAGRHRPPDLPRRVARGGGGPAARAGAPARRPRAAVGVHERPRDGRAALPRDPAGARARRLSEPGAHRRAAGPAARPARGARRARPRRARRGAACRRAGAQAPAHPARRGPQRPHRGRREGVGRGDRRVGRRAPGL</sequence>
<feature type="compositionally biased region" description="Low complexity" evidence="1">
    <location>
        <begin position="103"/>
        <end position="112"/>
    </location>
</feature>
<gene>
    <name evidence="2" type="ORF">AVDCRST_MAG13-1144</name>
</gene>
<accession>A0A6J4S1K6</accession>
<evidence type="ECO:0000313" key="2">
    <source>
        <dbReference type="EMBL" id="CAA9480620.1"/>
    </source>
</evidence>
<feature type="compositionally biased region" description="Basic residues" evidence="1">
    <location>
        <begin position="192"/>
        <end position="207"/>
    </location>
</feature>
<feature type="region of interest" description="Disordered" evidence="1">
    <location>
        <begin position="1"/>
        <end position="249"/>
    </location>
</feature>
<feature type="compositionally biased region" description="Low complexity" evidence="1">
    <location>
        <begin position="135"/>
        <end position="150"/>
    </location>
</feature>
<feature type="non-terminal residue" evidence="2">
    <location>
        <position position="249"/>
    </location>
</feature>
<feature type="compositionally biased region" description="Basic residues" evidence="1">
    <location>
        <begin position="60"/>
        <end position="83"/>
    </location>
</feature>
<feature type="compositionally biased region" description="Low complexity" evidence="1">
    <location>
        <begin position="40"/>
        <end position="59"/>
    </location>
</feature>
<organism evidence="2">
    <name type="scientific">uncultured Solirubrobacteraceae bacterium</name>
    <dbReference type="NCBI Taxonomy" id="1162706"/>
    <lineage>
        <taxon>Bacteria</taxon>
        <taxon>Bacillati</taxon>
        <taxon>Actinomycetota</taxon>
        <taxon>Thermoleophilia</taxon>
        <taxon>Solirubrobacterales</taxon>
        <taxon>Solirubrobacteraceae</taxon>
        <taxon>environmental samples</taxon>
    </lineage>
</organism>
<feature type="compositionally biased region" description="Gly residues" evidence="1">
    <location>
        <begin position="20"/>
        <end position="29"/>
    </location>
</feature>
<dbReference type="AlphaFoldDB" id="A0A6J4S1K6"/>
<proteinExistence type="predicted"/>
<reference evidence="2" key="1">
    <citation type="submission" date="2020-02" db="EMBL/GenBank/DDBJ databases">
        <authorList>
            <person name="Meier V. D."/>
        </authorList>
    </citation>
    <scope>NUCLEOTIDE SEQUENCE</scope>
    <source>
        <strain evidence="2">AVDCRST_MAG13</strain>
    </source>
</reference>
<feature type="compositionally biased region" description="Basic residues" evidence="1">
    <location>
        <begin position="219"/>
        <end position="231"/>
    </location>
</feature>
<feature type="non-terminal residue" evidence="2">
    <location>
        <position position="1"/>
    </location>
</feature>
<name>A0A6J4S1K6_9ACTN</name>
<feature type="compositionally biased region" description="Basic residues" evidence="1">
    <location>
        <begin position="30"/>
        <end position="39"/>
    </location>
</feature>
<evidence type="ECO:0000256" key="1">
    <source>
        <dbReference type="SAM" id="MobiDB-lite"/>
    </source>
</evidence>
<feature type="compositionally biased region" description="Basic and acidic residues" evidence="1">
    <location>
        <begin position="232"/>
        <end position="241"/>
    </location>
</feature>
<feature type="compositionally biased region" description="Low complexity" evidence="1">
    <location>
        <begin position="208"/>
        <end position="218"/>
    </location>
</feature>